<protein>
    <submittedName>
        <fullName evidence="3">Uncharacterized protein</fullName>
    </submittedName>
</protein>
<reference evidence="3 4" key="1">
    <citation type="journal article" date="2012" name="Science">
        <title>The Paleozoic origin of enzymatic lignin decomposition reconstructed from 31 fungal genomes.</title>
        <authorList>
            <person name="Floudas D."/>
            <person name="Binder M."/>
            <person name="Riley R."/>
            <person name="Barry K."/>
            <person name="Blanchette R.A."/>
            <person name="Henrissat B."/>
            <person name="Martinez A.T."/>
            <person name="Otillar R."/>
            <person name="Spatafora J.W."/>
            <person name="Yadav J.S."/>
            <person name="Aerts A."/>
            <person name="Benoit I."/>
            <person name="Boyd A."/>
            <person name="Carlson A."/>
            <person name="Copeland A."/>
            <person name="Coutinho P.M."/>
            <person name="de Vries R.P."/>
            <person name="Ferreira P."/>
            <person name="Findley K."/>
            <person name="Foster B."/>
            <person name="Gaskell J."/>
            <person name="Glotzer D."/>
            <person name="Gorecki P."/>
            <person name="Heitman J."/>
            <person name="Hesse C."/>
            <person name="Hori C."/>
            <person name="Igarashi K."/>
            <person name="Jurgens J.A."/>
            <person name="Kallen N."/>
            <person name="Kersten P."/>
            <person name="Kohler A."/>
            <person name="Kuees U."/>
            <person name="Kumar T.K.A."/>
            <person name="Kuo A."/>
            <person name="LaButti K."/>
            <person name="Larrondo L.F."/>
            <person name="Lindquist E."/>
            <person name="Ling A."/>
            <person name="Lombard V."/>
            <person name="Lucas S."/>
            <person name="Lundell T."/>
            <person name="Martin R."/>
            <person name="McLaughlin D.J."/>
            <person name="Morgenstern I."/>
            <person name="Morin E."/>
            <person name="Murat C."/>
            <person name="Nagy L.G."/>
            <person name="Nolan M."/>
            <person name="Ohm R.A."/>
            <person name="Patyshakuliyeva A."/>
            <person name="Rokas A."/>
            <person name="Ruiz-Duenas F.J."/>
            <person name="Sabat G."/>
            <person name="Salamov A."/>
            <person name="Samejima M."/>
            <person name="Schmutz J."/>
            <person name="Slot J.C."/>
            <person name="St John F."/>
            <person name="Stenlid J."/>
            <person name="Sun H."/>
            <person name="Sun S."/>
            <person name="Syed K."/>
            <person name="Tsang A."/>
            <person name="Wiebenga A."/>
            <person name="Young D."/>
            <person name="Pisabarro A."/>
            <person name="Eastwood D.C."/>
            <person name="Martin F."/>
            <person name="Cullen D."/>
            <person name="Grigoriev I.V."/>
            <person name="Hibbett D.S."/>
        </authorList>
    </citation>
    <scope>NUCLEOTIDE SEQUENCE [LARGE SCALE GENOMIC DNA]</scope>
    <source>
        <strain evidence="3 4">DJM-731 SS1</strain>
    </source>
</reference>
<dbReference type="RefSeq" id="XP_040627350.1">
    <property type="nucleotide sequence ID" value="XM_040770378.1"/>
</dbReference>
<accession>M5G9H5</accession>
<name>M5G9H5_DACPD</name>
<feature type="compositionally biased region" description="Basic and acidic residues" evidence="1">
    <location>
        <begin position="123"/>
        <end position="133"/>
    </location>
</feature>
<feature type="compositionally biased region" description="Pro residues" evidence="1">
    <location>
        <begin position="149"/>
        <end position="198"/>
    </location>
</feature>
<dbReference type="Proteomes" id="UP000030653">
    <property type="component" value="Unassembled WGS sequence"/>
</dbReference>
<keyword evidence="4" id="KW-1185">Reference proteome</keyword>
<evidence type="ECO:0000313" key="3">
    <source>
        <dbReference type="EMBL" id="EJU00453.1"/>
    </source>
</evidence>
<dbReference type="AlphaFoldDB" id="M5G9H5"/>
<sequence length="198" mass="20883">MHVGWGLFSAILFSTSVLAHPVPTFSDLTVDEPDFLQHRAGNQGDAVGGLQAYGREPPPNPATAGTYYSRRFNTAMARPLPAGNQGDAVGGSQAYGREPPPNPATAGTYYSRRFNTAMARPVSTREDKDEHTLGHNGNHTIHRNTSHPSPVPAPTPIAPPPVRTPIAAPLPLPTPIATPAPVPTPIATVPKPPLARPP</sequence>
<evidence type="ECO:0000256" key="1">
    <source>
        <dbReference type="SAM" id="MobiDB-lite"/>
    </source>
</evidence>
<feature type="region of interest" description="Disordered" evidence="1">
    <location>
        <begin position="121"/>
        <end position="198"/>
    </location>
</feature>
<evidence type="ECO:0000256" key="2">
    <source>
        <dbReference type="SAM" id="SignalP"/>
    </source>
</evidence>
<feature type="region of interest" description="Disordered" evidence="1">
    <location>
        <begin position="80"/>
        <end position="108"/>
    </location>
</feature>
<feature type="chain" id="PRO_5004067553" evidence="2">
    <location>
        <begin position="20"/>
        <end position="198"/>
    </location>
</feature>
<proteinExistence type="predicted"/>
<dbReference type="GeneID" id="63685440"/>
<dbReference type="EMBL" id="JH795867">
    <property type="protein sequence ID" value="EJU00453.1"/>
    <property type="molecule type" value="Genomic_DNA"/>
</dbReference>
<gene>
    <name evidence="3" type="ORF">DACRYDRAFT_117408</name>
</gene>
<keyword evidence="2" id="KW-0732">Signal</keyword>
<dbReference type="HOGENOM" id="CLU_1378076_0_0_1"/>
<organism evidence="3 4">
    <name type="scientific">Dacryopinax primogenitus (strain DJM 731)</name>
    <name type="common">Brown rot fungus</name>
    <dbReference type="NCBI Taxonomy" id="1858805"/>
    <lineage>
        <taxon>Eukaryota</taxon>
        <taxon>Fungi</taxon>
        <taxon>Dikarya</taxon>
        <taxon>Basidiomycota</taxon>
        <taxon>Agaricomycotina</taxon>
        <taxon>Dacrymycetes</taxon>
        <taxon>Dacrymycetales</taxon>
        <taxon>Dacrymycetaceae</taxon>
        <taxon>Dacryopinax</taxon>
    </lineage>
</organism>
<feature type="signal peptide" evidence="2">
    <location>
        <begin position="1"/>
        <end position="19"/>
    </location>
</feature>
<evidence type="ECO:0000313" key="4">
    <source>
        <dbReference type="Proteomes" id="UP000030653"/>
    </source>
</evidence>